<comment type="pathway">
    <text evidence="9">Phospholipid metabolism; phosphatidylcholine biosynthesis; phosphatidylcholine from phosphocholine: step 1/2.</text>
</comment>
<keyword evidence="6" id="KW-0443">Lipid metabolism</keyword>
<evidence type="ECO:0000256" key="4">
    <source>
        <dbReference type="ARBA" id="ARBA00022679"/>
    </source>
</evidence>
<dbReference type="Pfam" id="PF01467">
    <property type="entry name" value="CTP_transf_like"/>
    <property type="match status" value="1"/>
</dbReference>
<dbReference type="Pfam" id="PF01749">
    <property type="entry name" value="IBB"/>
    <property type="match status" value="1"/>
</dbReference>
<evidence type="ECO:0000256" key="9">
    <source>
        <dbReference type="ARBA" id="ARBA00025706"/>
    </source>
</evidence>
<keyword evidence="5" id="KW-0548">Nucleotidyltransferase</keyword>
<feature type="compositionally biased region" description="Polar residues" evidence="11">
    <location>
        <begin position="51"/>
        <end position="82"/>
    </location>
</feature>
<feature type="domain" description="Cytidyltransferase-like" evidence="12">
    <location>
        <begin position="136"/>
        <end position="263"/>
    </location>
</feature>
<dbReference type="CDD" id="cd02174">
    <property type="entry name" value="CCT"/>
    <property type="match status" value="1"/>
</dbReference>
<protein>
    <recommendedName>
        <fullName evidence="10">choline-phosphate cytidylyltransferase</fullName>
        <ecNumber evidence="10">2.7.7.15</ecNumber>
    </recommendedName>
</protein>
<dbReference type="SUPFAM" id="SSF52374">
    <property type="entry name" value="Nucleotidylyl transferase"/>
    <property type="match status" value="1"/>
</dbReference>
<evidence type="ECO:0000256" key="10">
    <source>
        <dbReference type="ARBA" id="ARBA00026101"/>
    </source>
</evidence>
<name>A0ABD2M1R9_9BILA</name>
<evidence type="ECO:0000313" key="15">
    <source>
        <dbReference type="Proteomes" id="UP001620626"/>
    </source>
</evidence>
<dbReference type="PANTHER" id="PTHR10739:SF13">
    <property type="entry name" value="CHOLINE-PHOSPHATE CYTIDYLYLTRANSFERASE"/>
    <property type="match status" value="1"/>
</dbReference>
<feature type="domain" description="IBB" evidence="13">
    <location>
        <begin position="7"/>
        <end position="75"/>
    </location>
</feature>
<keyword evidence="15" id="KW-1185">Reference proteome</keyword>
<feature type="compositionally biased region" description="Acidic residues" evidence="11">
    <location>
        <begin position="350"/>
        <end position="369"/>
    </location>
</feature>
<dbReference type="EMBL" id="JBICBT010000188">
    <property type="protein sequence ID" value="KAL3121442.1"/>
    <property type="molecule type" value="Genomic_DNA"/>
</dbReference>
<feature type="compositionally biased region" description="Basic residues" evidence="11">
    <location>
        <begin position="1"/>
        <end position="20"/>
    </location>
</feature>
<gene>
    <name evidence="14" type="ORF">niasHT_006254</name>
</gene>
<evidence type="ECO:0000256" key="6">
    <source>
        <dbReference type="ARBA" id="ARBA00023098"/>
    </source>
</evidence>
<comment type="pathway">
    <text evidence="1">Lipid metabolism.</text>
</comment>
<dbReference type="InterPro" id="IPR014729">
    <property type="entry name" value="Rossmann-like_a/b/a_fold"/>
</dbReference>
<feature type="region of interest" description="Disordered" evidence="11">
    <location>
        <begin position="333"/>
        <end position="369"/>
    </location>
</feature>
<evidence type="ECO:0000256" key="1">
    <source>
        <dbReference type="ARBA" id="ARBA00005189"/>
    </source>
</evidence>
<keyword evidence="7" id="KW-0594">Phospholipid biosynthesis</keyword>
<evidence type="ECO:0000256" key="5">
    <source>
        <dbReference type="ARBA" id="ARBA00022695"/>
    </source>
</evidence>
<comment type="caution">
    <text evidence="14">The sequence shown here is derived from an EMBL/GenBank/DDBJ whole genome shotgun (WGS) entry which is preliminary data.</text>
</comment>
<dbReference type="InterPro" id="IPR041723">
    <property type="entry name" value="CCT"/>
</dbReference>
<feature type="compositionally biased region" description="Basic and acidic residues" evidence="11">
    <location>
        <begin position="21"/>
        <end position="50"/>
    </location>
</feature>
<sequence length="369" mass="42121">MSHQTKKHNTKNAPAARRRRNAEQAEKERKGKREETISKRRGMDGSRKDASTSSTLEQMPSAETSSADGTVSVSNGTKANGNQQNKHMQMLAMAGPAPFSDSPEAIAIRDAVDYTQKITLEMAYNNTANRPVRVFADGIYDLFHYGHANQLRQAKNAFPNVYLIVGVNGDEDTKKYKGKTVTNETERYEGVRHCRYVDEILPNSPWYVSVDFLKRYKIDFIAHDALPYSAKDEEDLYEKFRRADMFVETQRTEGVSTSDVITRIVRDYHDYVRRNLQRGYTPEELNIGLLQASKYQLQNKFAAIRQKGAKMLKEWTDRSDEFIRNFTSTFNSDGPIGRFLSSRSPTPALEEQEEAASDDDEDEEEHNEA</sequence>
<proteinExistence type="inferred from homology"/>
<dbReference type="InterPro" id="IPR004821">
    <property type="entry name" value="Cyt_trans-like"/>
</dbReference>
<feature type="region of interest" description="Disordered" evidence="11">
    <location>
        <begin position="1"/>
        <end position="82"/>
    </location>
</feature>
<accession>A0ABD2M1R9</accession>
<organism evidence="14 15">
    <name type="scientific">Heterodera trifolii</name>
    <dbReference type="NCBI Taxonomy" id="157864"/>
    <lineage>
        <taxon>Eukaryota</taxon>
        <taxon>Metazoa</taxon>
        <taxon>Ecdysozoa</taxon>
        <taxon>Nematoda</taxon>
        <taxon>Chromadorea</taxon>
        <taxon>Rhabditida</taxon>
        <taxon>Tylenchina</taxon>
        <taxon>Tylenchomorpha</taxon>
        <taxon>Tylenchoidea</taxon>
        <taxon>Heteroderidae</taxon>
        <taxon>Heteroderinae</taxon>
        <taxon>Heterodera</taxon>
    </lineage>
</organism>
<evidence type="ECO:0000256" key="7">
    <source>
        <dbReference type="ARBA" id="ARBA00023209"/>
    </source>
</evidence>
<dbReference type="FunFam" id="3.40.50.620:FF:000016">
    <property type="entry name" value="Putative choline-phosphate cytidylyltransferase B"/>
    <property type="match status" value="1"/>
</dbReference>
<dbReference type="InterPro" id="IPR045049">
    <property type="entry name" value="Pcy1-like"/>
</dbReference>
<comment type="similarity">
    <text evidence="2">Belongs to the cytidylyltransferase family.</text>
</comment>
<dbReference type="GO" id="GO:0004105">
    <property type="term" value="F:choline-phosphate cytidylyltransferase activity"/>
    <property type="evidence" value="ECO:0007669"/>
    <property type="project" value="UniProtKB-EC"/>
</dbReference>
<dbReference type="AlphaFoldDB" id="A0ABD2M1R9"/>
<evidence type="ECO:0000259" key="13">
    <source>
        <dbReference type="Pfam" id="PF01749"/>
    </source>
</evidence>
<evidence type="ECO:0000313" key="14">
    <source>
        <dbReference type="EMBL" id="KAL3121442.1"/>
    </source>
</evidence>
<keyword evidence="3" id="KW-0444">Lipid biosynthesis</keyword>
<evidence type="ECO:0000259" key="12">
    <source>
        <dbReference type="Pfam" id="PF01467"/>
    </source>
</evidence>
<dbReference type="Gene3D" id="3.40.50.620">
    <property type="entry name" value="HUPs"/>
    <property type="match status" value="1"/>
</dbReference>
<reference evidence="14 15" key="1">
    <citation type="submission" date="2024-10" db="EMBL/GenBank/DDBJ databases">
        <authorList>
            <person name="Kim D."/>
        </authorList>
    </citation>
    <scope>NUCLEOTIDE SEQUENCE [LARGE SCALE GENOMIC DNA]</scope>
    <source>
        <strain evidence="14">BH-2024</strain>
    </source>
</reference>
<dbReference type="Proteomes" id="UP001620626">
    <property type="component" value="Unassembled WGS sequence"/>
</dbReference>
<keyword evidence="8" id="KW-1208">Phospholipid metabolism</keyword>
<dbReference type="EC" id="2.7.7.15" evidence="10"/>
<dbReference type="InterPro" id="IPR002652">
    <property type="entry name" value="Importin-a_IBB"/>
</dbReference>
<keyword evidence="4" id="KW-0808">Transferase</keyword>
<evidence type="ECO:0000256" key="8">
    <source>
        <dbReference type="ARBA" id="ARBA00023264"/>
    </source>
</evidence>
<evidence type="ECO:0000256" key="11">
    <source>
        <dbReference type="SAM" id="MobiDB-lite"/>
    </source>
</evidence>
<dbReference type="PANTHER" id="PTHR10739">
    <property type="entry name" value="CYTIDYLYLTRANSFERASE"/>
    <property type="match status" value="1"/>
</dbReference>
<evidence type="ECO:0000256" key="2">
    <source>
        <dbReference type="ARBA" id="ARBA00010101"/>
    </source>
</evidence>
<evidence type="ECO:0000256" key="3">
    <source>
        <dbReference type="ARBA" id="ARBA00022516"/>
    </source>
</evidence>
<dbReference type="NCBIfam" id="TIGR00125">
    <property type="entry name" value="cyt_tran_rel"/>
    <property type="match status" value="1"/>
</dbReference>